<organism evidence="1 2">
    <name type="scientific">Pseudorhizobium tarimense</name>
    <dbReference type="NCBI Taxonomy" id="1079109"/>
    <lineage>
        <taxon>Bacteria</taxon>
        <taxon>Pseudomonadati</taxon>
        <taxon>Pseudomonadota</taxon>
        <taxon>Alphaproteobacteria</taxon>
        <taxon>Hyphomicrobiales</taxon>
        <taxon>Rhizobiaceae</taxon>
        <taxon>Rhizobium/Agrobacterium group</taxon>
        <taxon>Pseudorhizobium</taxon>
    </lineage>
</organism>
<gene>
    <name evidence="1" type="ORF">ABID21_003798</name>
</gene>
<dbReference type="RefSeq" id="WP_247245501.1">
    <property type="nucleotide sequence ID" value="NZ_JALJRA010000016.1"/>
</dbReference>
<evidence type="ECO:0008006" key="3">
    <source>
        <dbReference type="Google" id="ProtNLM"/>
    </source>
</evidence>
<evidence type="ECO:0000313" key="1">
    <source>
        <dbReference type="EMBL" id="MET3587670.1"/>
    </source>
</evidence>
<dbReference type="Proteomes" id="UP001549031">
    <property type="component" value="Unassembled WGS sequence"/>
</dbReference>
<protein>
    <recommendedName>
        <fullName evidence="3">Acyl carrier protein</fullName>
    </recommendedName>
</protein>
<reference evidence="1 2" key="1">
    <citation type="submission" date="2024-06" db="EMBL/GenBank/DDBJ databases">
        <title>Genomic Encyclopedia of Type Strains, Phase IV (KMG-IV): sequencing the most valuable type-strain genomes for metagenomic binning, comparative biology and taxonomic classification.</title>
        <authorList>
            <person name="Goeker M."/>
        </authorList>
    </citation>
    <scope>NUCLEOTIDE SEQUENCE [LARGE SCALE GENOMIC DNA]</scope>
    <source>
        <strain evidence="1 2">DSM 105042</strain>
    </source>
</reference>
<evidence type="ECO:0000313" key="2">
    <source>
        <dbReference type="Proteomes" id="UP001549031"/>
    </source>
</evidence>
<dbReference type="EMBL" id="JBEPLJ010000015">
    <property type="protein sequence ID" value="MET3587670.1"/>
    <property type="molecule type" value="Genomic_DNA"/>
</dbReference>
<comment type="caution">
    <text evidence="1">The sequence shown here is derived from an EMBL/GenBank/DDBJ whole genome shotgun (WGS) entry which is preliminary data.</text>
</comment>
<proteinExistence type="predicted"/>
<sequence>MLEEKIEEAIRVELKRQAQERKELQVDEGDGLEVKGKIDLAALATAIAGAIAGGP</sequence>
<accession>A0ABV2HAU3</accession>
<name>A0ABV2HAU3_9HYPH</name>
<keyword evidence="2" id="KW-1185">Reference proteome</keyword>